<evidence type="ECO:0000256" key="2">
    <source>
        <dbReference type="ARBA" id="ARBA00022692"/>
    </source>
</evidence>
<keyword evidence="5" id="KW-0813">Transport</keyword>
<keyword evidence="5" id="KW-0187">Copper transport</keyword>
<evidence type="ECO:0000313" key="7">
    <source>
        <dbReference type="RefSeq" id="XP_015179137.1"/>
    </source>
</evidence>
<feature type="transmembrane region" description="Helical" evidence="5">
    <location>
        <begin position="121"/>
        <end position="143"/>
    </location>
</feature>
<dbReference type="PANTHER" id="PTHR12483">
    <property type="entry name" value="SOLUTE CARRIER FAMILY 31 COPPER TRANSPORTERS"/>
    <property type="match status" value="1"/>
</dbReference>
<dbReference type="GeneID" id="107067812"/>
<keyword evidence="2 5" id="KW-0812">Transmembrane</keyword>
<evidence type="ECO:0000313" key="6">
    <source>
        <dbReference type="Proteomes" id="UP000694924"/>
    </source>
</evidence>
<dbReference type="Proteomes" id="UP000694924">
    <property type="component" value="Unplaced"/>
</dbReference>
<evidence type="ECO:0000256" key="1">
    <source>
        <dbReference type="ARBA" id="ARBA00004141"/>
    </source>
</evidence>
<dbReference type="Pfam" id="PF04145">
    <property type="entry name" value="Ctr"/>
    <property type="match status" value="1"/>
</dbReference>
<accession>A0ABM1IG00</accession>
<feature type="transmembrane region" description="Helical" evidence="5">
    <location>
        <begin position="20"/>
        <end position="42"/>
    </location>
</feature>
<comment type="subcellular location">
    <subcellularLocation>
        <location evidence="1 5">Membrane</location>
        <topology evidence="1 5">Multi-pass membrane protein</topology>
    </subcellularLocation>
</comment>
<keyword evidence="4 5" id="KW-0472">Membrane</keyword>
<name>A0ABM1IG00_POLDO</name>
<sequence length="195" mass="22241">MMHRWYWFGEDLGAFLFPGYNISTASSFISTCIGLISLAILYEAMKISRIKLEQIAIFKSKSISKSSENSSLLSEISPRSFTSFSSRNCASCGEWILQVLHWSIHTILGYMLMMAVMTYNVYISIVLVIGSCLGYWIFGPVLIESNIRRFQERQKLIKCDKNCTDNTHNQERRESAVSVTAEQLVLETTVEIHMP</sequence>
<reference evidence="7" key="1">
    <citation type="submission" date="2025-08" db="UniProtKB">
        <authorList>
            <consortium name="RefSeq"/>
        </authorList>
    </citation>
    <scope>IDENTIFICATION</scope>
    <source>
        <tissue evidence="7">Whole body</tissue>
    </source>
</reference>
<protein>
    <recommendedName>
        <fullName evidence="5">Copper transport protein</fullName>
    </recommendedName>
</protein>
<dbReference type="RefSeq" id="XP_015179137.1">
    <property type="nucleotide sequence ID" value="XM_015323651.1"/>
</dbReference>
<gene>
    <name evidence="7" type="primary">LOC107067812</name>
</gene>
<keyword evidence="6" id="KW-1185">Reference proteome</keyword>
<comment type="similarity">
    <text evidence="5">Belongs to the copper transporter (Ctr) (TC 1.A.56) family. SLC31A subfamily.</text>
</comment>
<keyword evidence="5" id="KW-0186">Copper</keyword>
<proteinExistence type="inferred from homology"/>
<dbReference type="InterPro" id="IPR007274">
    <property type="entry name" value="Cop_transporter"/>
</dbReference>
<dbReference type="PANTHER" id="PTHR12483:SF27">
    <property type="entry name" value="COPPER TRANSPORT PROTEIN CTR1"/>
    <property type="match status" value="1"/>
</dbReference>
<keyword evidence="5" id="KW-0406">Ion transport</keyword>
<feature type="transmembrane region" description="Helical" evidence="5">
    <location>
        <begin position="95"/>
        <end position="115"/>
    </location>
</feature>
<evidence type="ECO:0000256" key="4">
    <source>
        <dbReference type="ARBA" id="ARBA00023136"/>
    </source>
</evidence>
<organism evidence="6 7">
    <name type="scientific">Polistes dominula</name>
    <name type="common">European paper wasp</name>
    <name type="synonym">Vespa dominula</name>
    <dbReference type="NCBI Taxonomy" id="743375"/>
    <lineage>
        <taxon>Eukaryota</taxon>
        <taxon>Metazoa</taxon>
        <taxon>Ecdysozoa</taxon>
        <taxon>Arthropoda</taxon>
        <taxon>Hexapoda</taxon>
        <taxon>Insecta</taxon>
        <taxon>Pterygota</taxon>
        <taxon>Neoptera</taxon>
        <taxon>Endopterygota</taxon>
        <taxon>Hymenoptera</taxon>
        <taxon>Apocrita</taxon>
        <taxon>Aculeata</taxon>
        <taxon>Vespoidea</taxon>
        <taxon>Vespidae</taxon>
        <taxon>Polistinae</taxon>
        <taxon>Polistini</taxon>
        <taxon>Polistes</taxon>
    </lineage>
</organism>
<evidence type="ECO:0000256" key="5">
    <source>
        <dbReference type="RuleBase" id="RU367022"/>
    </source>
</evidence>
<keyword evidence="3 5" id="KW-1133">Transmembrane helix</keyword>
<evidence type="ECO:0000256" key="3">
    <source>
        <dbReference type="ARBA" id="ARBA00022989"/>
    </source>
</evidence>